<dbReference type="OrthoDB" id="21595at2759"/>
<accession>A0A210QW57</accession>
<dbReference type="PROSITE" id="PS51122">
    <property type="entry name" value="CALPONIN_2"/>
    <property type="match status" value="1"/>
</dbReference>
<dbReference type="PROSITE" id="PS01052">
    <property type="entry name" value="CALPONIN_1"/>
    <property type="match status" value="1"/>
</dbReference>
<dbReference type="GO" id="GO:0015629">
    <property type="term" value="C:actin cytoskeleton"/>
    <property type="evidence" value="ECO:0007669"/>
    <property type="project" value="TreeGrafter"/>
</dbReference>
<feature type="domain" description="Calponin-homology (CH)" evidence="3">
    <location>
        <begin position="25"/>
        <end position="136"/>
    </location>
</feature>
<dbReference type="Gene3D" id="1.10.418.10">
    <property type="entry name" value="Calponin-like domain"/>
    <property type="match status" value="1"/>
</dbReference>
<dbReference type="AlphaFoldDB" id="A0A210QW57"/>
<comment type="caution">
    <text evidence="4">The sequence shown here is derived from an EMBL/GenBank/DDBJ whole genome shotgun (WGS) entry which is preliminary data.</text>
</comment>
<dbReference type="PANTHER" id="PTHR47385:SF14">
    <property type="entry name" value="TRANSGELIN"/>
    <property type="match status" value="1"/>
</dbReference>
<comment type="similarity">
    <text evidence="1 2">Belongs to the calponin family.</text>
</comment>
<keyword evidence="5" id="KW-1185">Reference proteome</keyword>
<dbReference type="InterPro" id="IPR036872">
    <property type="entry name" value="CH_dom_sf"/>
</dbReference>
<sequence length="188" mass="20717">MSANRATKSGLAREAQDKINSKYSEELACKVLQWVQQNTGESFSTDGSKENFYEVLNDGYILGRLAMNLGSKKVADKDLSKRQTMSFKKMDLIGKFIEAAKGLGVADCDRFQTVDLTDQANLNQVVVCLDALGRKMGTFGVKEATKNERQFTKEQLDAGKNVISLQYGSNQGASQAGQNFGCQRHIID</sequence>
<evidence type="ECO:0000313" key="4">
    <source>
        <dbReference type="EMBL" id="OWF52963.1"/>
    </source>
</evidence>
<dbReference type="InterPro" id="IPR050606">
    <property type="entry name" value="Calponin-like"/>
</dbReference>
<dbReference type="STRING" id="6573.A0A210QW57"/>
<dbReference type="EMBL" id="NEDP02001568">
    <property type="protein sequence ID" value="OWF52963.1"/>
    <property type="molecule type" value="Genomic_DNA"/>
</dbReference>
<dbReference type="GO" id="GO:0007015">
    <property type="term" value="P:actin filament organization"/>
    <property type="evidence" value="ECO:0007669"/>
    <property type="project" value="TreeGrafter"/>
</dbReference>
<dbReference type="InterPro" id="IPR001715">
    <property type="entry name" value="CH_dom"/>
</dbReference>
<dbReference type="PROSITE" id="PS50021">
    <property type="entry name" value="CH"/>
    <property type="match status" value="1"/>
</dbReference>
<name>A0A210QW57_MIZYE</name>
<protein>
    <recommendedName>
        <fullName evidence="2">Transgelin</fullName>
    </recommendedName>
</protein>
<dbReference type="InterPro" id="IPR000557">
    <property type="entry name" value="Calponin_repeat"/>
</dbReference>
<dbReference type="InterPro" id="IPR003096">
    <property type="entry name" value="SM22_calponin"/>
</dbReference>
<proteinExistence type="inferred from homology"/>
<evidence type="ECO:0000259" key="3">
    <source>
        <dbReference type="PROSITE" id="PS50021"/>
    </source>
</evidence>
<dbReference type="Proteomes" id="UP000242188">
    <property type="component" value="Unassembled WGS sequence"/>
</dbReference>
<dbReference type="Pfam" id="PF00307">
    <property type="entry name" value="CH"/>
    <property type="match status" value="1"/>
</dbReference>
<dbReference type="GO" id="GO:0051015">
    <property type="term" value="F:actin filament binding"/>
    <property type="evidence" value="ECO:0007669"/>
    <property type="project" value="TreeGrafter"/>
</dbReference>
<evidence type="ECO:0000313" key="5">
    <source>
        <dbReference type="Proteomes" id="UP000242188"/>
    </source>
</evidence>
<organism evidence="4 5">
    <name type="scientific">Mizuhopecten yessoensis</name>
    <name type="common">Japanese scallop</name>
    <name type="synonym">Patinopecten yessoensis</name>
    <dbReference type="NCBI Taxonomy" id="6573"/>
    <lineage>
        <taxon>Eukaryota</taxon>
        <taxon>Metazoa</taxon>
        <taxon>Spiralia</taxon>
        <taxon>Lophotrochozoa</taxon>
        <taxon>Mollusca</taxon>
        <taxon>Bivalvia</taxon>
        <taxon>Autobranchia</taxon>
        <taxon>Pteriomorphia</taxon>
        <taxon>Pectinida</taxon>
        <taxon>Pectinoidea</taxon>
        <taxon>Pectinidae</taxon>
        <taxon>Mizuhopecten</taxon>
    </lineage>
</organism>
<dbReference type="PANTHER" id="PTHR47385">
    <property type="entry name" value="CALPONIN"/>
    <property type="match status" value="1"/>
</dbReference>
<dbReference type="SUPFAM" id="SSF47576">
    <property type="entry name" value="Calponin-homology domain, CH-domain"/>
    <property type="match status" value="1"/>
</dbReference>
<gene>
    <name evidence="4" type="ORF">KP79_PYT06707</name>
</gene>
<evidence type="ECO:0000256" key="2">
    <source>
        <dbReference type="RuleBase" id="RU361224"/>
    </source>
</evidence>
<evidence type="ECO:0000256" key="1">
    <source>
        <dbReference type="ARBA" id="ARBA00009631"/>
    </source>
</evidence>
<dbReference type="Pfam" id="PF00402">
    <property type="entry name" value="Calponin"/>
    <property type="match status" value="1"/>
</dbReference>
<dbReference type="PRINTS" id="PR00888">
    <property type="entry name" value="SM22CALPONIN"/>
</dbReference>
<reference evidence="4 5" key="1">
    <citation type="journal article" date="2017" name="Nat. Ecol. Evol.">
        <title>Scallop genome provides insights into evolution of bilaterian karyotype and development.</title>
        <authorList>
            <person name="Wang S."/>
            <person name="Zhang J."/>
            <person name="Jiao W."/>
            <person name="Li J."/>
            <person name="Xun X."/>
            <person name="Sun Y."/>
            <person name="Guo X."/>
            <person name="Huan P."/>
            <person name="Dong B."/>
            <person name="Zhang L."/>
            <person name="Hu X."/>
            <person name="Sun X."/>
            <person name="Wang J."/>
            <person name="Zhao C."/>
            <person name="Wang Y."/>
            <person name="Wang D."/>
            <person name="Huang X."/>
            <person name="Wang R."/>
            <person name="Lv J."/>
            <person name="Li Y."/>
            <person name="Zhang Z."/>
            <person name="Liu B."/>
            <person name="Lu W."/>
            <person name="Hui Y."/>
            <person name="Liang J."/>
            <person name="Zhou Z."/>
            <person name="Hou R."/>
            <person name="Li X."/>
            <person name="Liu Y."/>
            <person name="Li H."/>
            <person name="Ning X."/>
            <person name="Lin Y."/>
            <person name="Zhao L."/>
            <person name="Xing Q."/>
            <person name="Dou J."/>
            <person name="Li Y."/>
            <person name="Mao J."/>
            <person name="Guo H."/>
            <person name="Dou H."/>
            <person name="Li T."/>
            <person name="Mu C."/>
            <person name="Jiang W."/>
            <person name="Fu Q."/>
            <person name="Fu X."/>
            <person name="Miao Y."/>
            <person name="Liu J."/>
            <person name="Yu Q."/>
            <person name="Li R."/>
            <person name="Liao H."/>
            <person name="Li X."/>
            <person name="Kong Y."/>
            <person name="Jiang Z."/>
            <person name="Chourrout D."/>
            <person name="Li R."/>
            <person name="Bao Z."/>
        </authorList>
    </citation>
    <scope>NUCLEOTIDE SEQUENCE [LARGE SCALE GENOMIC DNA]</scope>
    <source>
        <strain evidence="4 5">PY_sf001</strain>
    </source>
</reference>